<gene>
    <name evidence="1" type="ORF">KDA_11970</name>
</gene>
<dbReference type="EMBL" id="BIFT01000001">
    <property type="protein sequence ID" value="GCE25713.1"/>
    <property type="molecule type" value="Genomic_DNA"/>
</dbReference>
<name>A0A402B310_9CHLR</name>
<keyword evidence="2" id="KW-1185">Reference proteome</keyword>
<reference evidence="2" key="1">
    <citation type="submission" date="2018-12" db="EMBL/GenBank/DDBJ databases">
        <title>Tengunoibacter tsumagoiensis gen. nov., sp. nov., Dictyobacter kobayashii sp. nov., D. alpinus sp. nov., and D. joshuensis sp. nov. and description of Dictyobacteraceae fam. nov. within the order Ktedonobacterales isolated from Tengu-no-mugimeshi.</title>
        <authorList>
            <person name="Wang C.M."/>
            <person name="Zheng Y."/>
            <person name="Sakai Y."/>
            <person name="Toyoda A."/>
            <person name="Minakuchi Y."/>
            <person name="Abe K."/>
            <person name="Yokota A."/>
            <person name="Yabe S."/>
        </authorList>
    </citation>
    <scope>NUCLEOTIDE SEQUENCE [LARGE SCALE GENOMIC DNA]</scope>
    <source>
        <strain evidence="2">Uno16</strain>
    </source>
</reference>
<dbReference type="RefSeq" id="WP_126626265.1">
    <property type="nucleotide sequence ID" value="NZ_BIFT01000001.1"/>
</dbReference>
<protein>
    <submittedName>
        <fullName evidence="1">Uncharacterized protein</fullName>
    </submittedName>
</protein>
<dbReference type="AlphaFoldDB" id="A0A402B310"/>
<evidence type="ECO:0000313" key="1">
    <source>
        <dbReference type="EMBL" id="GCE25713.1"/>
    </source>
</evidence>
<comment type="caution">
    <text evidence="1">The sequence shown here is derived from an EMBL/GenBank/DDBJ whole genome shotgun (WGS) entry which is preliminary data.</text>
</comment>
<proteinExistence type="predicted"/>
<dbReference type="Proteomes" id="UP000287171">
    <property type="component" value="Unassembled WGS sequence"/>
</dbReference>
<organism evidence="1 2">
    <name type="scientific">Dictyobacter alpinus</name>
    <dbReference type="NCBI Taxonomy" id="2014873"/>
    <lineage>
        <taxon>Bacteria</taxon>
        <taxon>Bacillati</taxon>
        <taxon>Chloroflexota</taxon>
        <taxon>Ktedonobacteria</taxon>
        <taxon>Ktedonobacterales</taxon>
        <taxon>Dictyobacteraceae</taxon>
        <taxon>Dictyobacter</taxon>
    </lineage>
</organism>
<evidence type="ECO:0000313" key="2">
    <source>
        <dbReference type="Proteomes" id="UP000287171"/>
    </source>
</evidence>
<accession>A0A402B310</accession>
<sequence>MQTLNKFLSYKIKTIAIVDSASEGPEMTLPYWDVEFAGFAIVHVPEDLQTIPEIINFVQEHAQAVVTSHRLGGYGEPMFYGAELAAALYDLGIPTLLVTQYLDIDQHSSIRRWRDKLPVVLELHEVEPFMLRQHLDLCVNELRGYVPESRLPYRVMLCIESIQGDADERYIDVSVDYWDHHQRVRMPMSLLPADLQATVVAGSWLFAMVNIKAEYAHELYFRDFLPAYAPECDENMSYCVNVLDDINVSENPMLWFEKQQMYEQELEVEEFTLIKNISN</sequence>
<dbReference type="OrthoDB" id="7062997at2"/>